<name>A0A1G2M5G5_9BACT</name>
<dbReference type="GO" id="GO:0008422">
    <property type="term" value="F:beta-glucosidase activity"/>
    <property type="evidence" value="ECO:0007669"/>
    <property type="project" value="TreeGrafter"/>
</dbReference>
<dbReference type="AlphaFoldDB" id="A0A1G2M5G5"/>
<comment type="similarity">
    <text evidence="1 4">Belongs to the glycosyl hydrolase 1 family.</text>
</comment>
<evidence type="ECO:0000256" key="2">
    <source>
        <dbReference type="ARBA" id="ARBA00022801"/>
    </source>
</evidence>
<dbReference type="EMBL" id="MHRF01000007">
    <property type="protein sequence ID" value="OHA18281.1"/>
    <property type="molecule type" value="Genomic_DNA"/>
</dbReference>
<dbReference type="GO" id="GO:0005975">
    <property type="term" value="P:carbohydrate metabolic process"/>
    <property type="evidence" value="ECO:0007669"/>
    <property type="project" value="InterPro"/>
</dbReference>
<protein>
    <recommendedName>
        <fullName evidence="7">Glycoside hydrolase family 1</fullName>
    </recommendedName>
</protein>
<sequence>MSDSHPFSFSDPAVLKVLRGASGTSINYIGSALSHFQAEPVMYGTDQHMLPPVSDWEFELRRSLSGRPSHIKAPKQLEEFPRFLQKKDLYLSRSHALGETMFRFSFDFPRLSPRAGEFNRTLMRKYVQLLARVRANGQEPMVTLYHFTLPLSLTRRNSQDGISHGAWEDDRILEHFRFYIGEVVKALRDTDFLRSAMDEEQIGLDMQERFLSEGLVRYFMTLNEPMNVFVNGYLTGLFPPFRRLNFFRRRKIIDRMVYAHDMAFAELKNLSMSLPIARQVQVGIGHSWQYFDGTFGGILHRFGNEYSFKRFERNGLYSDFLGLHYYFRFTASVFNWDFKSRDFSNRPDFGDVYPPGILSVLERMHTVHPSKNIIVSEFGFAGRTDRRRPYWLLETLRYVIEAKHRGVPVTGLLLWSLVSNFEWDVGMGLAKFGLFSEKELSAPLTPPETGVRSWEVWCAVTQALTHPTPESLAVLETYYKKAKQQYNEAKSHKS</sequence>
<comment type="caution">
    <text evidence="5">The sequence shown here is derived from an EMBL/GenBank/DDBJ whole genome shotgun (WGS) entry which is preliminary data.</text>
</comment>
<evidence type="ECO:0000313" key="6">
    <source>
        <dbReference type="Proteomes" id="UP000178873"/>
    </source>
</evidence>
<evidence type="ECO:0000256" key="1">
    <source>
        <dbReference type="ARBA" id="ARBA00010838"/>
    </source>
</evidence>
<evidence type="ECO:0000256" key="3">
    <source>
        <dbReference type="ARBA" id="ARBA00023295"/>
    </source>
</evidence>
<keyword evidence="3" id="KW-0326">Glycosidase</keyword>
<evidence type="ECO:0000256" key="4">
    <source>
        <dbReference type="RuleBase" id="RU003690"/>
    </source>
</evidence>
<dbReference type="Gene3D" id="3.20.20.80">
    <property type="entry name" value="Glycosidases"/>
    <property type="match status" value="2"/>
</dbReference>
<dbReference type="InterPro" id="IPR001360">
    <property type="entry name" value="Glyco_hydro_1"/>
</dbReference>
<dbReference type="PRINTS" id="PR00131">
    <property type="entry name" value="GLHYDRLASE1"/>
</dbReference>
<dbReference type="PANTHER" id="PTHR10353">
    <property type="entry name" value="GLYCOSYL HYDROLASE"/>
    <property type="match status" value="1"/>
</dbReference>
<evidence type="ECO:0000313" key="5">
    <source>
        <dbReference type="EMBL" id="OHA18281.1"/>
    </source>
</evidence>
<reference evidence="5 6" key="1">
    <citation type="journal article" date="2016" name="Nat. Commun.">
        <title>Thousands of microbial genomes shed light on interconnected biogeochemical processes in an aquifer system.</title>
        <authorList>
            <person name="Anantharaman K."/>
            <person name="Brown C.T."/>
            <person name="Hug L.A."/>
            <person name="Sharon I."/>
            <person name="Castelle C.J."/>
            <person name="Probst A.J."/>
            <person name="Thomas B.C."/>
            <person name="Singh A."/>
            <person name="Wilkins M.J."/>
            <person name="Karaoz U."/>
            <person name="Brodie E.L."/>
            <person name="Williams K.H."/>
            <person name="Hubbard S.S."/>
            <person name="Banfield J.F."/>
        </authorList>
    </citation>
    <scope>NUCLEOTIDE SEQUENCE [LARGE SCALE GENOMIC DNA]</scope>
</reference>
<dbReference type="PANTHER" id="PTHR10353:SF209">
    <property type="entry name" value="GALACTOLIPID GALACTOSYLTRANSFERASE SFR2, CHLOROPLASTIC"/>
    <property type="match status" value="1"/>
</dbReference>
<dbReference type="SUPFAM" id="SSF51445">
    <property type="entry name" value="(Trans)glycosidases"/>
    <property type="match status" value="1"/>
</dbReference>
<gene>
    <name evidence="5" type="ORF">A2664_02355</name>
</gene>
<dbReference type="InterPro" id="IPR017853">
    <property type="entry name" value="GH"/>
</dbReference>
<organism evidence="5 6">
    <name type="scientific">Candidatus Taylorbacteria bacterium RIFCSPHIGHO2_01_FULL_46_22b</name>
    <dbReference type="NCBI Taxonomy" id="1802301"/>
    <lineage>
        <taxon>Bacteria</taxon>
        <taxon>Candidatus Tayloriibacteriota</taxon>
    </lineage>
</organism>
<dbReference type="STRING" id="1802301.A2664_02355"/>
<accession>A0A1G2M5G5</accession>
<keyword evidence="2" id="KW-0378">Hydrolase</keyword>
<evidence type="ECO:0008006" key="7">
    <source>
        <dbReference type="Google" id="ProtNLM"/>
    </source>
</evidence>
<dbReference type="Proteomes" id="UP000178873">
    <property type="component" value="Unassembled WGS sequence"/>
</dbReference>
<proteinExistence type="inferred from homology"/>
<dbReference type="Pfam" id="PF00232">
    <property type="entry name" value="Glyco_hydro_1"/>
    <property type="match status" value="1"/>
</dbReference>